<sequence length="47" mass="5554">MESRQGTDDIKAWMGKIEASKKMKVMKAFTESMVKHCLVRKSYMEKR</sequence>
<organism evidence="1 2">
    <name type="scientific">Blautia hydrogenotrophica (strain DSM 10507 / JCM 14656 / S5a33)</name>
    <name type="common">Ruminococcus hydrogenotrophicus</name>
    <dbReference type="NCBI Taxonomy" id="476272"/>
    <lineage>
        <taxon>Bacteria</taxon>
        <taxon>Bacillati</taxon>
        <taxon>Bacillota</taxon>
        <taxon>Clostridia</taxon>
        <taxon>Lachnospirales</taxon>
        <taxon>Lachnospiraceae</taxon>
        <taxon>Blautia</taxon>
    </lineage>
</organism>
<dbReference type="EMBL" id="ACBZ01000116">
    <property type="protein sequence ID" value="EEG48912.1"/>
    <property type="molecule type" value="Genomic_DNA"/>
</dbReference>
<name>C0CMU2_BLAHS</name>
<evidence type="ECO:0000313" key="2">
    <source>
        <dbReference type="Proteomes" id="UP000003100"/>
    </source>
</evidence>
<evidence type="ECO:0000313" key="1">
    <source>
        <dbReference type="EMBL" id="EEG48912.1"/>
    </source>
</evidence>
<dbReference type="PATRIC" id="fig|476272.21.peg.1610"/>
<reference evidence="1 2" key="2">
    <citation type="submission" date="2009-02" db="EMBL/GenBank/DDBJ databases">
        <title>Draft genome sequence of Blautia hydrogenotrophica DSM 10507 (Ruminococcus hydrogenotrophicus DSM 10507).</title>
        <authorList>
            <person name="Sudarsanam P."/>
            <person name="Ley R."/>
            <person name="Guruge J."/>
            <person name="Turnbaugh P.J."/>
            <person name="Mahowald M."/>
            <person name="Liep D."/>
            <person name="Gordon J."/>
        </authorList>
    </citation>
    <scope>NUCLEOTIDE SEQUENCE [LARGE SCALE GENOMIC DNA]</scope>
    <source>
        <strain evidence="2">DSM 10507 / JCM 14656 / S5a33</strain>
    </source>
</reference>
<reference evidence="1 2" key="1">
    <citation type="submission" date="2009-01" db="EMBL/GenBank/DDBJ databases">
        <authorList>
            <person name="Fulton L."/>
            <person name="Clifton S."/>
            <person name="Fulton B."/>
            <person name="Xu J."/>
            <person name="Minx P."/>
            <person name="Pepin K.H."/>
            <person name="Johnson M."/>
            <person name="Bhonagiri V."/>
            <person name="Nash W.E."/>
            <person name="Mardis E.R."/>
            <person name="Wilson R.K."/>
        </authorList>
    </citation>
    <scope>NUCLEOTIDE SEQUENCE [LARGE SCALE GENOMIC DNA]</scope>
    <source>
        <strain evidence="2">DSM 10507 / JCM 14656 / S5a33</strain>
    </source>
</reference>
<gene>
    <name evidence="1" type="ORF">RUMHYD_02180</name>
</gene>
<dbReference type="AlphaFoldDB" id="C0CMU2"/>
<dbReference type="Proteomes" id="UP000003100">
    <property type="component" value="Unassembled WGS sequence"/>
</dbReference>
<proteinExistence type="predicted"/>
<keyword evidence="2" id="KW-1185">Reference proteome</keyword>
<comment type="caution">
    <text evidence="1">The sequence shown here is derived from an EMBL/GenBank/DDBJ whole genome shotgun (WGS) entry which is preliminary data.</text>
</comment>
<protein>
    <submittedName>
        <fullName evidence="1">Uncharacterized protein</fullName>
    </submittedName>
</protein>
<dbReference type="HOGENOM" id="CLU_3165185_0_0_9"/>
<accession>C0CMU2</accession>